<protein>
    <submittedName>
        <fullName evidence="1">Uncharacterized protein</fullName>
    </submittedName>
</protein>
<sequence length="103" mass="11406">MHDVSGGGLDLQDGNFKSFYKVLHTIFLCLFLSPASEGNTLLQQFDKGQAYRLLICSNLLWLVSLLFVQGSPRIFPVTVWQPCSGTLGPPVKVRREIEGIGQP</sequence>
<gene>
    <name evidence="1" type="ORF">PODLI_1B026128</name>
</gene>
<accession>A0AA35JTS6</accession>
<evidence type="ECO:0000313" key="1">
    <source>
        <dbReference type="EMBL" id="CAI5764967.1"/>
    </source>
</evidence>
<evidence type="ECO:0000313" key="2">
    <source>
        <dbReference type="Proteomes" id="UP001178461"/>
    </source>
</evidence>
<reference evidence="1" key="1">
    <citation type="submission" date="2022-12" db="EMBL/GenBank/DDBJ databases">
        <authorList>
            <person name="Alioto T."/>
            <person name="Alioto T."/>
            <person name="Gomez Garrido J."/>
        </authorList>
    </citation>
    <scope>NUCLEOTIDE SEQUENCE</scope>
</reference>
<keyword evidence="2" id="KW-1185">Reference proteome</keyword>
<name>A0AA35JTS6_9SAUR</name>
<dbReference type="EMBL" id="OX395127">
    <property type="protein sequence ID" value="CAI5764967.1"/>
    <property type="molecule type" value="Genomic_DNA"/>
</dbReference>
<dbReference type="Proteomes" id="UP001178461">
    <property type="component" value="Chromosome 2"/>
</dbReference>
<dbReference type="AlphaFoldDB" id="A0AA35JTS6"/>
<proteinExistence type="predicted"/>
<organism evidence="1 2">
    <name type="scientific">Podarcis lilfordi</name>
    <name type="common">Lilford's wall lizard</name>
    <dbReference type="NCBI Taxonomy" id="74358"/>
    <lineage>
        <taxon>Eukaryota</taxon>
        <taxon>Metazoa</taxon>
        <taxon>Chordata</taxon>
        <taxon>Craniata</taxon>
        <taxon>Vertebrata</taxon>
        <taxon>Euteleostomi</taxon>
        <taxon>Lepidosauria</taxon>
        <taxon>Squamata</taxon>
        <taxon>Bifurcata</taxon>
        <taxon>Unidentata</taxon>
        <taxon>Episquamata</taxon>
        <taxon>Laterata</taxon>
        <taxon>Lacertibaenia</taxon>
        <taxon>Lacertidae</taxon>
        <taxon>Podarcis</taxon>
    </lineage>
</organism>